<dbReference type="Pfam" id="PF01547">
    <property type="entry name" value="SBP_bac_1"/>
    <property type="match status" value="1"/>
</dbReference>
<sequence>MKKKSNILFWGILFLSLLSGCGVTILSQDEFAINNESQVEIIQTSPNEKVTLNIVDWSDSTKKQREVLNQEFMKDYPNVTINYTTLTQAQFNETVVSGIRTGNAPDLFPLPNTMNFSTAIDEGWYLPLNDYLNEAYFQNFQSELFQQNVTNKGKDIYLLPEAQEIPTTLFFYNKDLLKESGIILSEKETLSWDQFIEICQKITEKGQGNYFGLVASGAQKNRIDLELRAFSELAGTNLGQGDQIYLQDLKTQYDSPGVLSAFDFYRQLFKQGSFHPDSASLTAPEARKLFGEGKAAFIIQGAWSIPTWNEQNPDLDYGIMKMPMPSHNMKGKISRPFTKGWMGISSSSKYPDIAAKYLEYLYSYDYQKELVDAGGFVSIRKDLTKEAIDESHMKSYYQLAMAQSNEVENPLVKKPNNQLVYRIIQPIQPDFGDIATSVFSGEHNYQKKLTTYSIQQQKNLNQAINVLKKQRDIQLNDFEFSK</sequence>
<dbReference type="InterPro" id="IPR006059">
    <property type="entry name" value="SBP"/>
</dbReference>
<dbReference type="OrthoDB" id="94797at2"/>
<dbReference type="AlphaFoldDB" id="A0A1L8QPB0"/>
<dbReference type="PANTHER" id="PTHR43649">
    <property type="entry name" value="ARABINOSE-BINDING PROTEIN-RELATED"/>
    <property type="match status" value="1"/>
</dbReference>
<dbReference type="Proteomes" id="UP000182149">
    <property type="component" value="Unassembled WGS sequence"/>
</dbReference>
<comment type="caution">
    <text evidence="1">The sequence shown here is derived from an EMBL/GenBank/DDBJ whole genome shotgun (WGS) entry which is preliminary data.</text>
</comment>
<accession>A0A1L8QPB0</accession>
<dbReference type="EMBL" id="JXKD01000017">
    <property type="protein sequence ID" value="OJG09343.1"/>
    <property type="molecule type" value="Genomic_DNA"/>
</dbReference>
<dbReference type="PANTHER" id="PTHR43649:SF12">
    <property type="entry name" value="DIACETYLCHITOBIOSE BINDING PROTEIN DASA"/>
    <property type="match status" value="1"/>
</dbReference>
<evidence type="ECO:0000313" key="2">
    <source>
        <dbReference type="Proteomes" id="UP000182149"/>
    </source>
</evidence>
<dbReference type="Gene3D" id="3.40.190.10">
    <property type="entry name" value="Periplasmic binding protein-like II"/>
    <property type="match status" value="1"/>
</dbReference>
<name>A0A1L8QPB0_9ENTE</name>
<gene>
    <name evidence="1" type="ORF">RU93_GL000829</name>
</gene>
<organism evidence="1 2">
    <name type="scientific">Enterococcus aquimarinus</name>
    <dbReference type="NCBI Taxonomy" id="328396"/>
    <lineage>
        <taxon>Bacteria</taxon>
        <taxon>Bacillati</taxon>
        <taxon>Bacillota</taxon>
        <taxon>Bacilli</taxon>
        <taxon>Lactobacillales</taxon>
        <taxon>Enterococcaceae</taxon>
        <taxon>Enterococcus</taxon>
    </lineage>
</organism>
<protein>
    <recommendedName>
        <fullName evidence="3">Sugar ABC transporter substrate-binding protein</fullName>
    </recommendedName>
</protein>
<dbReference type="InterPro" id="IPR050490">
    <property type="entry name" value="Bact_solute-bd_prot1"/>
</dbReference>
<dbReference type="RefSeq" id="WP_071875529.1">
    <property type="nucleotide sequence ID" value="NZ_JBHSHF010000004.1"/>
</dbReference>
<evidence type="ECO:0008006" key="3">
    <source>
        <dbReference type="Google" id="ProtNLM"/>
    </source>
</evidence>
<dbReference type="PROSITE" id="PS51257">
    <property type="entry name" value="PROKAR_LIPOPROTEIN"/>
    <property type="match status" value="1"/>
</dbReference>
<dbReference type="STRING" id="328396.RU93_GL000829"/>
<reference evidence="1 2" key="1">
    <citation type="submission" date="2014-12" db="EMBL/GenBank/DDBJ databases">
        <title>Draft genome sequences of 29 type strains of Enterococci.</title>
        <authorList>
            <person name="Zhong Z."/>
            <person name="Sun Z."/>
            <person name="Liu W."/>
            <person name="Zhang W."/>
            <person name="Zhang H."/>
        </authorList>
    </citation>
    <scope>NUCLEOTIDE SEQUENCE [LARGE SCALE GENOMIC DNA]</scope>
    <source>
        <strain evidence="1 2">DSM 17690</strain>
    </source>
</reference>
<proteinExistence type="predicted"/>
<dbReference type="SUPFAM" id="SSF53850">
    <property type="entry name" value="Periplasmic binding protein-like II"/>
    <property type="match status" value="1"/>
</dbReference>
<dbReference type="CDD" id="cd13585">
    <property type="entry name" value="PBP2_TMBP_like"/>
    <property type="match status" value="1"/>
</dbReference>
<keyword evidence="2" id="KW-1185">Reference proteome</keyword>
<evidence type="ECO:0000313" key="1">
    <source>
        <dbReference type="EMBL" id="OJG09343.1"/>
    </source>
</evidence>